<feature type="region of interest" description="Disordered" evidence="2">
    <location>
        <begin position="648"/>
        <end position="667"/>
    </location>
</feature>
<feature type="domain" description="SET" evidence="4">
    <location>
        <begin position="327"/>
        <end position="457"/>
    </location>
</feature>
<dbReference type="Proteomes" id="UP000823046">
    <property type="component" value="Unassembled WGS sequence"/>
</dbReference>
<dbReference type="InterPro" id="IPR036910">
    <property type="entry name" value="HMG_box_dom_sf"/>
</dbReference>
<evidence type="ECO:0000313" key="5">
    <source>
        <dbReference type="EMBL" id="KAF8821186.1"/>
    </source>
</evidence>
<feature type="domain" description="HMG box" evidence="3">
    <location>
        <begin position="545"/>
        <end position="615"/>
    </location>
</feature>
<dbReference type="PROSITE" id="PS50118">
    <property type="entry name" value="HMG_BOX_2"/>
    <property type="match status" value="1"/>
</dbReference>
<keyword evidence="1" id="KW-0539">Nucleus</keyword>
<keyword evidence="6" id="KW-1185">Reference proteome</keyword>
<evidence type="ECO:0000256" key="2">
    <source>
        <dbReference type="SAM" id="MobiDB-lite"/>
    </source>
</evidence>
<keyword evidence="1" id="KW-0238">DNA-binding</keyword>
<feature type="DNA-binding region" description="HMG box" evidence="1">
    <location>
        <begin position="545"/>
        <end position="615"/>
    </location>
</feature>
<dbReference type="SUPFAM" id="SSF47095">
    <property type="entry name" value="HMG-box"/>
    <property type="match status" value="1"/>
</dbReference>
<reference evidence="5 6" key="1">
    <citation type="journal article" date="2020" name="bioRxiv">
        <title>Metabolic contributions of an alphaproteobacterial endosymbiont in the apicomplexan Cardiosporidium cionae.</title>
        <authorList>
            <person name="Hunter E.S."/>
            <person name="Paight C.J."/>
            <person name="Lane C.E."/>
        </authorList>
    </citation>
    <scope>NUCLEOTIDE SEQUENCE [LARGE SCALE GENOMIC DNA]</scope>
    <source>
        <strain evidence="5">ESH_2018</strain>
    </source>
</reference>
<dbReference type="EMBL" id="JADAQX010000218">
    <property type="protein sequence ID" value="KAF8821186.1"/>
    <property type="molecule type" value="Genomic_DNA"/>
</dbReference>
<dbReference type="InterPro" id="IPR001214">
    <property type="entry name" value="SET_dom"/>
</dbReference>
<protein>
    <submittedName>
        <fullName evidence="5">SET domain containing lysine methyltransferase KMTox</fullName>
    </submittedName>
</protein>
<evidence type="ECO:0000313" key="6">
    <source>
        <dbReference type="Proteomes" id="UP000823046"/>
    </source>
</evidence>
<comment type="caution">
    <text evidence="5">The sequence shown here is derived from an EMBL/GenBank/DDBJ whole genome shotgun (WGS) entry which is preliminary data.</text>
</comment>
<feature type="compositionally biased region" description="Basic and acidic residues" evidence="2">
    <location>
        <begin position="652"/>
        <end position="667"/>
    </location>
</feature>
<dbReference type="PROSITE" id="PS50280">
    <property type="entry name" value="SET"/>
    <property type="match status" value="1"/>
</dbReference>
<dbReference type="Pfam" id="PF00505">
    <property type="entry name" value="HMG_box"/>
    <property type="match status" value="1"/>
</dbReference>
<dbReference type="Gene3D" id="2.170.270.10">
    <property type="entry name" value="SET domain"/>
    <property type="match status" value="1"/>
</dbReference>
<feature type="region of interest" description="Disordered" evidence="2">
    <location>
        <begin position="486"/>
        <end position="529"/>
    </location>
</feature>
<sequence length="757" mass="86321">MAKITTPYAASTMMLGEVSYWGENLSSGSPCKDKANEKSPHSKLVLETYAWEESLPNEISANLSVSFSPSSVGKEISCLSPEKESFCNSSQTEYYSQNELKSAFSHPPLRCSRQSENDALLSSNCVSSAVESFVEDTSHVSTEIKSNFSVSTPEVSSPVEDVPVSTFTKDEKVPDNMSLNSFPAETQKEEVKNNDIESAVKCDKRFFDLEESMDSFSKDEAVSIFISDSSINQLVDPPKHTSPTTRSRKMLRSKTRISDFAYAKKLQLSRSFSINTLDMNKNPSWPPMKRNKVCNSDWNVLNFSRTEPSPESKSNRLFLNSLASLYDGVVTNKSTLGRKAGLGLFCTRKEGFKKAIVFTEFVGWMVHRDDAEKFRRERRASHIVAVEKGFLYIDGEKFPHFGIGGGSFANDGSEFLGGPGNNAEFYYWYDEQLGRKRVFLRATRDIHENEEIFVPYNKQYWVDNFEEELENCPPTFREKQLQLLQKREKERETRRKNQAQKRDSQPSKGDSGCKTKPLVKQKVSNTRKVKALSLREKQGNFRKKHPLPLSAYLRFSMKKRQELCRESSEWKHRFVELSKLIGRMWHELDAKERLLYEKEASMERQQYRKQIEKLQANQCSSCRLKTASRSRKGISNKMKIQNTASQLASSLEEPKKHEYSKNGARWSRERSVSPCHSEITSFPALSRNTKDLVSASQDAKPDASNTGGLLTDLEPTCTPHKNKRSHRHEKESLNYIVNPDFLFNWAPSDDCKSISGD</sequence>
<dbReference type="GO" id="GO:0032259">
    <property type="term" value="P:methylation"/>
    <property type="evidence" value="ECO:0007669"/>
    <property type="project" value="UniProtKB-KW"/>
</dbReference>
<dbReference type="Gene3D" id="1.10.30.10">
    <property type="entry name" value="High mobility group box domain"/>
    <property type="match status" value="1"/>
</dbReference>
<feature type="region of interest" description="Disordered" evidence="2">
    <location>
        <begin position="692"/>
        <end position="729"/>
    </location>
</feature>
<feature type="compositionally biased region" description="Basic and acidic residues" evidence="2">
    <location>
        <begin position="486"/>
        <end position="505"/>
    </location>
</feature>
<evidence type="ECO:0000259" key="3">
    <source>
        <dbReference type="PROSITE" id="PS50118"/>
    </source>
</evidence>
<evidence type="ECO:0000256" key="1">
    <source>
        <dbReference type="PROSITE-ProRule" id="PRU00267"/>
    </source>
</evidence>
<evidence type="ECO:0000259" key="4">
    <source>
        <dbReference type="PROSITE" id="PS50280"/>
    </source>
</evidence>
<dbReference type="CDD" id="cd00084">
    <property type="entry name" value="HMG-box_SF"/>
    <property type="match status" value="1"/>
</dbReference>
<dbReference type="SUPFAM" id="SSF82199">
    <property type="entry name" value="SET domain"/>
    <property type="match status" value="1"/>
</dbReference>
<dbReference type="SMART" id="SM00398">
    <property type="entry name" value="HMG"/>
    <property type="match status" value="1"/>
</dbReference>
<accession>A0ABQ7JB17</accession>
<dbReference type="InterPro" id="IPR046341">
    <property type="entry name" value="SET_dom_sf"/>
</dbReference>
<dbReference type="InterPro" id="IPR009071">
    <property type="entry name" value="HMG_box_dom"/>
</dbReference>
<gene>
    <name evidence="5" type="primary">KMTOX</name>
    <name evidence="5" type="ORF">IE077_002351</name>
</gene>
<name>A0ABQ7JB17_9APIC</name>
<proteinExistence type="predicted"/>
<keyword evidence="5" id="KW-0489">Methyltransferase</keyword>
<dbReference type="GO" id="GO:0008168">
    <property type="term" value="F:methyltransferase activity"/>
    <property type="evidence" value="ECO:0007669"/>
    <property type="project" value="UniProtKB-KW"/>
</dbReference>
<organism evidence="5 6">
    <name type="scientific">Cardiosporidium cionae</name>
    <dbReference type="NCBI Taxonomy" id="476202"/>
    <lineage>
        <taxon>Eukaryota</taxon>
        <taxon>Sar</taxon>
        <taxon>Alveolata</taxon>
        <taxon>Apicomplexa</taxon>
        <taxon>Aconoidasida</taxon>
        <taxon>Nephromycida</taxon>
        <taxon>Cardiosporidium</taxon>
    </lineage>
</organism>
<keyword evidence="5" id="KW-0808">Transferase</keyword>